<keyword evidence="4" id="KW-1185">Reference proteome</keyword>
<dbReference type="PANTHER" id="PTHR34009:SF2">
    <property type="entry name" value="PROTEIN STAR"/>
    <property type="match status" value="1"/>
</dbReference>
<evidence type="ECO:0000259" key="2">
    <source>
        <dbReference type="Pfam" id="PF05050"/>
    </source>
</evidence>
<protein>
    <submittedName>
        <fullName evidence="3">Protein Star</fullName>
    </submittedName>
</protein>
<proteinExistence type="predicted"/>
<dbReference type="SUPFAM" id="SSF53335">
    <property type="entry name" value="S-adenosyl-L-methionine-dependent methyltransferases"/>
    <property type="match status" value="1"/>
</dbReference>
<dbReference type="GO" id="GO:0005789">
    <property type="term" value="C:endoplasmic reticulum membrane"/>
    <property type="evidence" value="ECO:0007669"/>
    <property type="project" value="TreeGrafter"/>
</dbReference>
<accession>A0A423T0J6</accession>
<organism evidence="3 4">
    <name type="scientific">Penaeus vannamei</name>
    <name type="common">Whiteleg shrimp</name>
    <name type="synonym">Litopenaeus vannamei</name>
    <dbReference type="NCBI Taxonomy" id="6689"/>
    <lineage>
        <taxon>Eukaryota</taxon>
        <taxon>Metazoa</taxon>
        <taxon>Ecdysozoa</taxon>
        <taxon>Arthropoda</taxon>
        <taxon>Crustacea</taxon>
        <taxon>Multicrustacea</taxon>
        <taxon>Malacostraca</taxon>
        <taxon>Eumalacostraca</taxon>
        <taxon>Eucarida</taxon>
        <taxon>Decapoda</taxon>
        <taxon>Dendrobranchiata</taxon>
        <taxon>Penaeoidea</taxon>
        <taxon>Penaeidae</taxon>
        <taxon>Penaeus</taxon>
    </lineage>
</organism>
<evidence type="ECO:0000313" key="4">
    <source>
        <dbReference type="Proteomes" id="UP000283509"/>
    </source>
</evidence>
<dbReference type="AlphaFoldDB" id="A0A423T0J6"/>
<feature type="domain" description="Methyltransferase FkbM" evidence="2">
    <location>
        <begin position="112"/>
        <end position="284"/>
    </location>
</feature>
<dbReference type="GO" id="GO:0031902">
    <property type="term" value="C:late endosome membrane"/>
    <property type="evidence" value="ECO:0007669"/>
    <property type="project" value="TreeGrafter"/>
</dbReference>
<sequence length="327" mass="36730">MRKIHAKVKSFCIPFLATLAVVAITLQARNAQEAVADDPAFEARLQGPLAGDDPRVLSYLMEHHLLPPSTLPYNLSAEAEYRSQKHLLSWPWIRERLGLLFADEPPGFFVEAGALDGEFLSNSLWLEKDLGWSGLLVEAEEANYAALALKRRKAWASNTCLSTEPFPKQTVFVGKRSHSSKSPLWWMVKGVSHEMGVRLAVSSRTVETSQSSYKVVQCFPLASYLLALGVTSPDLLSLDVQGAEIGVITSLDKFNVSFRVVVAEYEKVEFNYDFVKLMNDRGYVLIDAADDYIFVRRNDPLLRKLRRPPLQARVDAGEKIILQHFSF</sequence>
<evidence type="ECO:0000313" key="3">
    <source>
        <dbReference type="EMBL" id="ROT69808.1"/>
    </source>
</evidence>
<comment type="caution">
    <text evidence="3">The sequence shown here is derived from an EMBL/GenBank/DDBJ whole genome shotgun (WGS) entry which is preliminary data.</text>
</comment>
<feature type="chain" id="PRO_5019382011" evidence="1">
    <location>
        <begin position="32"/>
        <end position="327"/>
    </location>
</feature>
<dbReference type="OrthoDB" id="6352234at2759"/>
<keyword evidence="1" id="KW-0732">Signal</keyword>
<feature type="signal peptide" evidence="1">
    <location>
        <begin position="1"/>
        <end position="31"/>
    </location>
</feature>
<dbReference type="GO" id="GO:0005794">
    <property type="term" value="C:Golgi apparatus"/>
    <property type="evidence" value="ECO:0007669"/>
    <property type="project" value="TreeGrafter"/>
</dbReference>
<dbReference type="Pfam" id="PF05050">
    <property type="entry name" value="Methyltransf_21"/>
    <property type="match status" value="1"/>
</dbReference>
<dbReference type="GO" id="GO:0006888">
    <property type="term" value="P:endoplasmic reticulum to Golgi vesicle-mediated transport"/>
    <property type="evidence" value="ECO:0007669"/>
    <property type="project" value="TreeGrafter"/>
</dbReference>
<reference evidence="3 4" key="1">
    <citation type="submission" date="2018-04" db="EMBL/GenBank/DDBJ databases">
        <authorList>
            <person name="Zhang X."/>
            <person name="Yuan J."/>
            <person name="Li F."/>
            <person name="Xiang J."/>
        </authorList>
    </citation>
    <scope>NUCLEOTIDE SEQUENCE [LARGE SCALE GENOMIC DNA]</scope>
    <source>
        <tissue evidence="3">Muscle</tissue>
    </source>
</reference>
<dbReference type="GO" id="GO:0005886">
    <property type="term" value="C:plasma membrane"/>
    <property type="evidence" value="ECO:0007669"/>
    <property type="project" value="TreeGrafter"/>
</dbReference>
<gene>
    <name evidence="3" type="ORF">C7M84_011969</name>
</gene>
<reference evidence="3 4" key="2">
    <citation type="submission" date="2019-01" db="EMBL/GenBank/DDBJ databases">
        <title>The decoding of complex shrimp genome reveals the adaptation for benthos swimmer, frequently molting mechanism and breeding impact on genome.</title>
        <authorList>
            <person name="Sun Y."/>
            <person name="Gao Y."/>
            <person name="Yu Y."/>
        </authorList>
    </citation>
    <scope>NUCLEOTIDE SEQUENCE [LARGE SCALE GENOMIC DNA]</scope>
    <source>
        <tissue evidence="3">Muscle</tissue>
    </source>
</reference>
<dbReference type="InterPro" id="IPR053202">
    <property type="entry name" value="EGF_Rcpt_Signaling_Reg"/>
</dbReference>
<dbReference type="GO" id="GO:0016197">
    <property type="term" value="P:endosomal transport"/>
    <property type="evidence" value="ECO:0007669"/>
    <property type="project" value="TreeGrafter"/>
</dbReference>
<dbReference type="Gene3D" id="3.40.50.150">
    <property type="entry name" value="Vaccinia Virus protein VP39"/>
    <property type="match status" value="1"/>
</dbReference>
<dbReference type="PANTHER" id="PTHR34009">
    <property type="entry name" value="PROTEIN STAR"/>
    <property type="match status" value="1"/>
</dbReference>
<dbReference type="InterPro" id="IPR029063">
    <property type="entry name" value="SAM-dependent_MTases_sf"/>
</dbReference>
<dbReference type="Proteomes" id="UP000283509">
    <property type="component" value="Unassembled WGS sequence"/>
</dbReference>
<evidence type="ECO:0000256" key="1">
    <source>
        <dbReference type="SAM" id="SignalP"/>
    </source>
</evidence>
<dbReference type="EMBL" id="QCYY01002517">
    <property type="protein sequence ID" value="ROT69808.1"/>
    <property type="molecule type" value="Genomic_DNA"/>
</dbReference>
<name>A0A423T0J6_PENVA</name>
<dbReference type="InterPro" id="IPR006342">
    <property type="entry name" value="FkbM_mtfrase"/>
</dbReference>